<dbReference type="GO" id="GO:0005096">
    <property type="term" value="F:GTPase activator activity"/>
    <property type="evidence" value="ECO:0007669"/>
    <property type="project" value="UniProtKB-KW"/>
</dbReference>
<dbReference type="PANTHER" id="PTHR24113">
    <property type="entry name" value="RAN GTPASE-ACTIVATING PROTEIN 1"/>
    <property type="match status" value="1"/>
</dbReference>
<dbReference type="Gene3D" id="3.80.10.10">
    <property type="entry name" value="Ribonuclease Inhibitor"/>
    <property type="match status" value="1"/>
</dbReference>
<dbReference type="SUPFAM" id="SSF52047">
    <property type="entry name" value="RNI-like"/>
    <property type="match status" value="1"/>
</dbReference>
<evidence type="ECO:0000256" key="2">
    <source>
        <dbReference type="ARBA" id="ARBA00022614"/>
    </source>
</evidence>
<dbReference type="GO" id="GO:0006913">
    <property type="term" value="P:nucleocytoplasmic transport"/>
    <property type="evidence" value="ECO:0007669"/>
    <property type="project" value="TreeGrafter"/>
</dbReference>
<gene>
    <name evidence="5" type="ORF">BOTBODRAFT_118501</name>
</gene>
<dbReference type="CDD" id="cd00116">
    <property type="entry name" value="LRR_RI"/>
    <property type="match status" value="1"/>
</dbReference>
<dbReference type="FunCoup" id="A0A067M1J6">
    <property type="interactions" value="114"/>
</dbReference>
<dbReference type="Pfam" id="PF13516">
    <property type="entry name" value="LRR_6"/>
    <property type="match status" value="1"/>
</dbReference>
<accession>A0A067M1J6</accession>
<dbReference type="SMART" id="SM00368">
    <property type="entry name" value="LRR_RI"/>
    <property type="match status" value="7"/>
</dbReference>
<keyword evidence="3" id="KW-0677">Repeat</keyword>
<evidence type="ECO:0000256" key="3">
    <source>
        <dbReference type="ARBA" id="ARBA00022737"/>
    </source>
</evidence>
<dbReference type="HOGENOM" id="CLU_028747_3_0_1"/>
<evidence type="ECO:0000313" key="6">
    <source>
        <dbReference type="Proteomes" id="UP000027195"/>
    </source>
</evidence>
<evidence type="ECO:0000256" key="1">
    <source>
        <dbReference type="ARBA" id="ARBA00022468"/>
    </source>
</evidence>
<protein>
    <recommendedName>
        <fullName evidence="7">Ran-GTPase activating protein 1 C-terminal domain-containing protein</fullName>
    </recommendedName>
</protein>
<sequence length="401" mass="43023">MASAKVFSIHGKGLKFESRADIEPYLKELQGIQGVEEIHLGGNTYGVEACLALAEALKGIYTIKVADFADIFTGRLISEIPQSLGALCDALTDKTSLIELNLSDNAFGGRSAEPMVSFLTNNRTFQVLKLNNNGLGVWGGTTVANALLESAKLSRAEGKPSNLRTVICGRNRLENGSAPVWAEAFAAHGKLVEVRMPQNGIRMEGIAALAKGLSQCPDLQYLDFQDNTCTVSGSRAIALALPSWPSLRILNLSDCLLKPRGGILLAEALEQGSNPKLETLKLQYGEFDHHAINSLAKAISAHLSSLTALELNGNRADPEDECITNIRDALESHGHADALDELDDMEEGDEEEEEEEGEGEEESDKSEEETEVAPAAEKAKPVVDQAADDLADLLGKVSINS</sequence>
<dbReference type="InterPro" id="IPR032675">
    <property type="entry name" value="LRR_dom_sf"/>
</dbReference>
<keyword evidence="1" id="KW-0343">GTPase activation</keyword>
<dbReference type="GO" id="GO:0005829">
    <property type="term" value="C:cytosol"/>
    <property type="evidence" value="ECO:0007669"/>
    <property type="project" value="TreeGrafter"/>
</dbReference>
<proteinExistence type="predicted"/>
<dbReference type="OrthoDB" id="184583at2759"/>
<dbReference type="GO" id="GO:0005634">
    <property type="term" value="C:nucleus"/>
    <property type="evidence" value="ECO:0007669"/>
    <property type="project" value="TreeGrafter"/>
</dbReference>
<dbReference type="PANTHER" id="PTHR24113:SF12">
    <property type="entry name" value="RAN GTPASE-ACTIVATING PROTEIN 1"/>
    <property type="match status" value="1"/>
</dbReference>
<organism evidence="5 6">
    <name type="scientific">Botryobasidium botryosum (strain FD-172 SS1)</name>
    <dbReference type="NCBI Taxonomy" id="930990"/>
    <lineage>
        <taxon>Eukaryota</taxon>
        <taxon>Fungi</taxon>
        <taxon>Dikarya</taxon>
        <taxon>Basidiomycota</taxon>
        <taxon>Agaricomycotina</taxon>
        <taxon>Agaricomycetes</taxon>
        <taxon>Cantharellales</taxon>
        <taxon>Botryobasidiaceae</taxon>
        <taxon>Botryobasidium</taxon>
    </lineage>
</organism>
<dbReference type="GO" id="GO:0031267">
    <property type="term" value="F:small GTPase binding"/>
    <property type="evidence" value="ECO:0007669"/>
    <property type="project" value="TreeGrafter"/>
</dbReference>
<keyword evidence="6" id="KW-1185">Reference proteome</keyword>
<dbReference type="GO" id="GO:0048471">
    <property type="term" value="C:perinuclear region of cytoplasm"/>
    <property type="evidence" value="ECO:0007669"/>
    <property type="project" value="TreeGrafter"/>
</dbReference>
<dbReference type="AlphaFoldDB" id="A0A067M1J6"/>
<evidence type="ECO:0000313" key="5">
    <source>
        <dbReference type="EMBL" id="KDQ08580.1"/>
    </source>
</evidence>
<dbReference type="EMBL" id="KL198089">
    <property type="protein sequence ID" value="KDQ08580.1"/>
    <property type="molecule type" value="Genomic_DNA"/>
</dbReference>
<reference evidence="6" key="1">
    <citation type="journal article" date="2014" name="Proc. Natl. Acad. Sci. U.S.A.">
        <title>Extensive sampling of basidiomycete genomes demonstrates inadequacy of the white-rot/brown-rot paradigm for wood decay fungi.</title>
        <authorList>
            <person name="Riley R."/>
            <person name="Salamov A.A."/>
            <person name="Brown D.W."/>
            <person name="Nagy L.G."/>
            <person name="Floudas D."/>
            <person name="Held B.W."/>
            <person name="Levasseur A."/>
            <person name="Lombard V."/>
            <person name="Morin E."/>
            <person name="Otillar R."/>
            <person name="Lindquist E.A."/>
            <person name="Sun H."/>
            <person name="LaButti K.M."/>
            <person name="Schmutz J."/>
            <person name="Jabbour D."/>
            <person name="Luo H."/>
            <person name="Baker S.E."/>
            <person name="Pisabarro A.G."/>
            <person name="Walton J.D."/>
            <person name="Blanchette R.A."/>
            <person name="Henrissat B."/>
            <person name="Martin F."/>
            <person name="Cullen D."/>
            <person name="Hibbett D.S."/>
            <person name="Grigoriev I.V."/>
        </authorList>
    </citation>
    <scope>NUCLEOTIDE SEQUENCE [LARGE SCALE GENOMIC DNA]</scope>
    <source>
        <strain evidence="6">FD-172 SS1</strain>
    </source>
</reference>
<keyword evidence="2" id="KW-0433">Leucine-rich repeat</keyword>
<feature type="region of interest" description="Disordered" evidence="4">
    <location>
        <begin position="333"/>
        <end position="384"/>
    </location>
</feature>
<evidence type="ECO:0000256" key="4">
    <source>
        <dbReference type="SAM" id="MobiDB-lite"/>
    </source>
</evidence>
<dbReference type="InterPro" id="IPR001611">
    <property type="entry name" value="Leu-rich_rpt"/>
</dbReference>
<dbReference type="InParanoid" id="A0A067M1J6"/>
<dbReference type="InterPro" id="IPR027038">
    <property type="entry name" value="RanGap"/>
</dbReference>
<dbReference type="Proteomes" id="UP000027195">
    <property type="component" value="Unassembled WGS sequence"/>
</dbReference>
<feature type="compositionally biased region" description="Acidic residues" evidence="4">
    <location>
        <begin position="339"/>
        <end position="371"/>
    </location>
</feature>
<evidence type="ECO:0008006" key="7">
    <source>
        <dbReference type="Google" id="ProtNLM"/>
    </source>
</evidence>
<dbReference type="STRING" id="930990.A0A067M1J6"/>
<name>A0A067M1J6_BOTB1</name>